<dbReference type="SMART" id="SM00233">
    <property type="entry name" value="PH"/>
    <property type="match status" value="1"/>
</dbReference>
<feature type="compositionally biased region" description="Basic and acidic residues" evidence="1">
    <location>
        <begin position="848"/>
        <end position="860"/>
    </location>
</feature>
<dbReference type="HOGENOM" id="CLU_006977_0_0_1"/>
<feature type="compositionally biased region" description="Polar residues" evidence="1">
    <location>
        <begin position="927"/>
        <end position="1009"/>
    </location>
</feature>
<feature type="compositionally biased region" description="Polar residues" evidence="1">
    <location>
        <begin position="467"/>
        <end position="488"/>
    </location>
</feature>
<dbReference type="KEGG" id="cot:CORT_0A05580"/>
<dbReference type="AlphaFoldDB" id="H8WXZ8"/>
<dbReference type="EMBL" id="HE681719">
    <property type="protein sequence ID" value="CCG20945.1"/>
    <property type="molecule type" value="Genomic_DNA"/>
</dbReference>
<feature type="region of interest" description="Disordered" evidence="1">
    <location>
        <begin position="601"/>
        <end position="651"/>
    </location>
</feature>
<dbReference type="RefSeq" id="XP_003866385.1">
    <property type="nucleotide sequence ID" value="XM_003866337.1"/>
</dbReference>
<feature type="compositionally biased region" description="Polar residues" evidence="1">
    <location>
        <begin position="838"/>
        <end position="847"/>
    </location>
</feature>
<dbReference type="Proteomes" id="UP000005018">
    <property type="component" value="Chromosome 1"/>
</dbReference>
<dbReference type="InterPro" id="IPR058155">
    <property type="entry name" value="Skg3/CAF120-like_PH"/>
</dbReference>
<dbReference type="Gene3D" id="2.30.29.30">
    <property type="entry name" value="Pleckstrin-homology domain (PH domain)/Phosphotyrosine-binding domain (PTB)"/>
    <property type="match status" value="1"/>
</dbReference>
<accession>H8WXZ8</accession>
<feature type="domain" description="PH" evidence="2">
    <location>
        <begin position="67"/>
        <end position="187"/>
    </location>
</feature>
<dbReference type="eggNOG" id="ENOG502QPV9">
    <property type="taxonomic scope" value="Eukaryota"/>
</dbReference>
<name>H8WXZ8_CANO9</name>
<feature type="compositionally biased region" description="Polar residues" evidence="1">
    <location>
        <begin position="1018"/>
        <end position="1028"/>
    </location>
</feature>
<dbReference type="SUPFAM" id="SSF50729">
    <property type="entry name" value="PH domain-like"/>
    <property type="match status" value="1"/>
</dbReference>
<evidence type="ECO:0000313" key="4">
    <source>
        <dbReference type="Proteomes" id="UP000005018"/>
    </source>
</evidence>
<feature type="compositionally biased region" description="Low complexity" evidence="1">
    <location>
        <begin position="442"/>
        <end position="459"/>
    </location>
</feature>
<dbReference type="OrthoDB" id="5563754at2759"/>
<evidence type="ECO:0000256" key="1">
    <source>
        <dbReference type="SAM" id="MobiDB-lite"/>
    </source>
</evidence>
<feature type="compositionally biased region" description="Polar residues" evidence="1">
    <location>
        <begin position="879"/>
        <end position="920"/>
    </location>
</feature>
<feature type="compositionally biased region" description="Acidic residues" evidence="1">
    <location>
        <begin position="611"/>
        <end position="622"/>
    </location>
</feature>
<dbReference type="Pfam" id="PF25381">
    <property type="entry name" value="PH_26"/>
    <property type="match status" value="1"/>
</dbReference>
<proteinExistence type="predicted"/>
<dbReference type="InterPro" id="IPR001849">
    <property type="entry name" value="PH_domain"/>
</dbReference>
<feature type="compositionally biased region" description="Polar residues" evidence="1">
    <location>
        <begin position="795"/>
        <end position="817"/>
    </location>
</feature>
<feature type="region of interest" description="Disordered" evidence="1">
    <location>
        <begin position="442"/>
        <end position="504"/>
    </location>
</feature>
<gene>
    <name evidence="3" type="ORF">CORT_0A05580</name>
</gene>
<protein>
    <recommendedName>
        <fullName evidence="2">PH domain-containing protein</fullName>
    </recommendedName>
</protein>
<evidence type="ECO:0000313" key="3">
    <source>
        <dbReference type="EMBL" id="CCG20945.1"/>
    </source>
</evidence>
<reference evidence="3 4" key="1">
    <citation type="journal article" date="2012" name="PLoS ONE">
        <title>Sequence and analysis of the genome of the pathogenic yeast Candida orthopsilosis.</title>
        <authorList>
            <person name="Riccombeni A."/>
            <person name="Vidanes G."/>
            <person name="Proux-Wera E."/>
            <person name="Wolfe K.H."/>
            <person name="Butler G."/>
        </authorList>
    </citation>
    <scope>NUCLEOTIDE SEQUENCE [LARGE SCALE GENOMIC DNA]</scope>
    <source>
        <strain evidence="3 4">Co 90-125</strain>
    </source>
</reference>
<feature type="region of interest" description="Disordered" evidence="1">
    <location>
        <begin position="1"/>
        <end position="45"/>
    </location>
</feature>
<dbReference type="PROSITE" id="PS50003">
    <property type="entry name" value="PH_DOMAIN"/>
    <property type="match status" value="1"/>
</dbReference>
<dbReference type="GeneID" id="14537099"/>
<dbReference type="InterPro" id="IPR011993">
    <property type="entry name" value="PH-like_dom_sf"/>
</dbReference>
<feature type="compositionally biased region" description="Polar residues" evidence="1">
    <location>
        <begin position="9"/>
        <end position="36"/>
    </location>
</feature>
<feature type="compositionally biased region" description="Low complexity" evidence="1">
    <location>
        <begin position="865"/>
        <end position="878"/>
    </location>
</feature>
<evidence type="ECO:0000259" key="2">
    <source>
        <dbReference type="PROSITE" id="PS50003"/>
    </source>
</evidence>
<feature type="region of interest" description="Disordered" evidence="1">
    <location>
        <begin position="691"/>
        <end position="1028"/>
    </location>
</feature>
<keyword evidence="4" id="KW-1185">Reference proteome</keyword>
<sequence length="1028" mass="114425">MNAVKKRIASNQKGDGSPRNTESSSISDGRTLTSNAPPGGASDDFDLEGLSPELVPIVTLLSSQSHRRYNEGIFMLYYDLNGDGKPADREWREVYGILTGNQLAYWDAAILAQFKNNADALLEVSAKPSYINFTDAVYSAMKTLPAAKQNLDNVVVVSTTLKNRYILQFKSVKDLETWYCALRLSSYEYNSLQAAYTGALLSARGSRLSDIRTILAEKRFDHEDWISIRYGSGMAWKRCYAVVEPSTLKRKTFVPGRILLFENEQKKKKQLMAVITDASAVTAIYPQSHLLIDHSTMIKMEGYINFSSPSLSTKVSKKNLEDFKHTSIFLMPEQHSAVPGFDTLIRFLVPLFDTFGLYGRPKRLKANRNDVDSLLFGLPTLPRVHYLELSDIQQLVSRGSYISWDLRTWNLEIQNLLKSKIERGYDGCGSQRGYAGAVSSLNSPALSSSPRLPSSGSASTFRRKEPSNLSRETTSQSGNFVQPSSTQAAHPPPPPPHSDITAGGKRLDKNIKNLEVEVPAIPKKTVSTFDDHSSRQGGHLVPEVATNPHASVQLAEIYQKYSDLKTPSDNYIDRREVLNGSQEQLIEDDLPLGIRQMNLASNTYPKNDDGLFSDEDEEESSQETDTGKSPNLLDVRTIGQNPSDSSVSVGSLRVPSLEQNGSYSSVVSPMAQFNDLHDQYKKVGKSVPFYGLQTDSSPKNNSNREVDAKEQFGASLDNIARGFDQERPAFPQATESPQAVSVPYPTNRPRHIVSPNSSQNQLSKPLQSGAVREVASPVKKDLQYPVSPQRKVPPSDSSTSSGDQPRTKTNIPKSNKQIFVPLGGQPGQERHQMHGNYPHQSSHSQASDFDRLRSENDSRRVGAKPLNQPGQQPLPQFQVSKPNQQVHPQSMGRQQTQPMGRQQPSSMNPPMQYDNHQTRQPPAYHGNPQQHNTNMPVQPGPQRSPNMGVSNRQHIPNRPPQQHNHTYQPSPYGQPNNFRSYDNQQYQYTPNIQSPGVQGNAAHNMNGPSGSKHPYAQYSRSYNYDRTT</sequence>
<feature type="compositionally biased region" description="Polar residues" evidence="1">
    <location>
        <begin position="638"/>
        <end position="649"/>
    </location>
</feature>
<feature type="compositionally biased region" description="Polar residues" evidence="1">
    <location>
        <begin position="754"/>
        <end position="766"/>
    </location>
</feature>
<dbReference type="Pfam" id="PF00169">
    <property type="entry name" value="PH"/>
    <property type="match status" value="1"/>
</dbReference>
<organism evidence="3 4">
    <name type="scientific">Candida orthopsilosis (strain 90-125)</name>
    <name type="common">Yeast</name>
    <dbReference type="NCBI Taxonomy" id="1136231"/>
    <lineage>
        <taxon>Eukaryota</taxon>
        <taxon>Fungi</taxon>
        <taxon>Dikarya</taxon>
        <taxon>Ascomycota</taxon>
        <taxon>Saccharomycotina</taxon>
        <taxon>Pichiomycetes</taxon>
        <taxon>Debaryomycetaceae</taxon>
        <taxon>Candida/Lodderomyces clade</taxon>
        <taxon>Candida</taxon>
    </lineage>
</organism>